<evidence type="ECO:0000256" key="4">
    <source>
        <dbReference type="SAM" id="MobiDB-lite"/>
    </source>
</evidence>
<dbReference type="PROSITE" id="PS50297">
    <property type="entry name" value="ANK_REP_REGION"/>
    <property type="match status" value="3"/>
</dbReference>
<feature type="compositionally biased region" description="Low complexity" evidence="4">
    <location>
        <begin position="849"/>
        <end position="866"/>
    </location>
</feature>
<feature type="compositionally biased region" description="Polar residues" evidence="4">
    <location>
        <begin position="1035"/>
        <end position="1046"/>
    </location>
</feature>
<comment type="caution">
    <text evidence="5">The sequence shown here is derived from an EMBL/GenBank/DDBJ whole genome shotgun (WGS) entry which is preliminary data.</text>
</comment>
<organism evidence="5 6">
    <name type="scientific">Powellomyces hirtus</name>
    <dbReference type="NCBI Taxonomy" id="109895"/>
    <lineage>
        <taxon>Eukaryota</taxon>
        <taxon>Fungi</taxon>
        <taxon>Fungi incertae sedis</taxon>
        <taxon>Chytridiomycota</taxon>
        <taxon>Chytridiomycota incertae sedis</taxon>
        <taxon>Chytridiomycetes</taxon>
        <taxon>Spizellomycetales</taxon>
        <taxon>Powellomycetaceae</taxon>
        <taxon>Powellomyces</taxon>
    </lineage>
</organism>
<feature type="repeat" description="ANK" evidence="3">
    <location>
        <begin position="476"/>
        <end position="499"/>
    </location>
</feature>
<dbReference type="Pfam" id="PF00023">
    <property type="entry name" value="Ank"/>
    <property type="match status" value="1"/>
</dbReference>
<feature type="compositionally biased region" description="Low complexity" evidence="4">
    <location>
        <begin position="748"/>
        <end position="758"/>
    </location>
</feature>
<dbReference type="AlphaFoldDB" id="A0A507EBQ8"/>
<keyword evidence="1" id="KW-0677">Repeat</keyword>
<evidence type="ECO:0000256" key="2">
    <source>
        <dbReference type="ARBA" id="ARBA00023043"/>
    </source>
</evidence>
<protein>
    <submittedName>
        <fullName evidence="5">Uncharacterized protein</fullName>
    </submittedName>
</protein>
<evidence type="ECO:0000313" key="6">
    <source>
        <dbReference type="Proteomes" id="UP000318582"/>
    </source>
</evidence>
<accession>A0A507EBQ8</accession>
<gene>
    <name evidence="5" type="ORF">PhCBS80983_g01058</name>
</gene>
<feature type="region of interest" description="Disordered" evidence="4">
    <location>
        <begin position="824"/>
        <end position="1129"/>
    </location>
</feature>
<feature type="region of interest" description="Disordered" evidence="4">
    <location>
        <begin position="623"/>
        <end position="702"/>
    </location>
</feature>
<sequence length="1225" mass="129864">MTEKDTPSPPTPTATTAAGSKSMSELSTLRIPATRALSISAVGSLLHQASSDSFERPGSPGMGHSRDSSSDSVQWRAAGGSGYFGALSAAERDTEIKRIVFTGINDGDRSSLADFLTTYTSPTEVLQLLLTTTYPNNDLFYQLDEDVLNDAAELLGPSMSHLNAIQIACVLSEEDIALDILDFVARVTEEIESRKVLYEFMGRVWGNGNTVLHLAAFQGMSALVKRLLELGAASRKTNDRNYRPVDCADDHVTTEMFSTAVEAPNHFHVPPSPPGTEQQAFYSSIDDFLQSKPKQVENQSSLPILSPSDTAQANAKDVSQQQIDGQDLGVVAPIRDGVSIPNASTGGKADISAAAVAPARPSGDQLGQVDDRITNATMTRPIAPQTPAAKLTASYPRKPSLSNPSPTSLPQDGGDPPGESMKKKTAKSVKFDAETLLLNLCQHGPQSDPADYLASIQQCLDMLSNTDINQILTPQKGLTPLHQACTYGHAEIVRLLLERTPIHVNVFDSEGWTPLHCACAEGHVECVKLLGMCQGNSEDGIEVGDQQQVAFHSPDGPIDLVPLNGDGETPEDIVLEDKAGEILAVLRDLKACYPPPARPDPDINDQEEQWETDNEVADEVYRRAESTESMLSNDDGSPSSTDSQLHDNAAGRRPDKKGLEEEEPTEPETVPLAPPSLTASPGVADVVDPHEKPSSVSSPMDSPAALIDEVRDMAQAPSQVVVVAQDPGATTVTFDDVKVLPPADLSLSPDEPLPLHSLASESHPLPARQQDPPVSVRQAVTAAMPAAHKEENKAIATLTSMLVLTTTPSQLPVTNVAVTTSGALQPSSTMMEAKPLASQPTEPTQNISPPQQQQQQQPTEQRSVSQPPKPPPEQVPPRAEAAQDLSTTAKPTPAPPPLSQHPHRTSSSSLIPVLVSRSRSNSNASSTDSTSPISPNSYKPYRTGPIIEPSSPKTSTAPSTTGASLTQLPTGRRKGPDLDLRVNIGPASMSPSARPPSTPIRQQQQPHEITPTPPKLTRRPSLSLNALPRAPAQGFYNNPNSTNNADQPPPSPATPNPRSRLSRRFSTTRTETFAVDVPQIIRADSSSSTGSGAPSSPGANTNSHSCSHSHHHHLSSLPLSSGASSSTGKLNPTCGLVRTSTLSAPSKKYYSTTVLPSDTSGRPPPSPLQWKRQQQAPRHSGAGATAGPEKFAPEVPPGLVRKGSVRERAAAINSGAGGKPPAGVT</sequence>
<dbReference type="EMBL" id="QEAQ01000007">
    <property type="protein sequence ID" value="TPX61509.1"/>
    <property type="molecule type" value="Genomic_DNA"/>
</dbReference>
<feature type="compositionally biased region" description="Polar residues" evidence="4">
    <location>
        <begin position="1151"/>
        <end position="1160"/>
    </location>
</feature>
<feature type="compositionally biased region" description="Basic and acidic residues" evidence="4">
    <location>
        <begin position="649"/>
        <end position="659"/>
    </location>
</feature>
<dbReference type="Proteomes" id="UP000318582">
    <property type="component" value="Unassembled WGS sequence"/>
</dbReference>
<feature type="compositionally biased region" description="Gly residues" evidence="4">
    <location>
        <begin position="1215"/>
        <end position="1225"/>
    </location>
</feature>
<dbReference type="GO" id="GO:0004842">
    <property type="term" value="F:ubiquitin-protein transferase activity"/>
    <property type="evidence" value="ECO:0007669"/>
    <property type="project" value="TreeGrafter"/>
</dbReference>
<feature type="compositionally biased region" description="Polar residues" evidence="4">
    <location>
        <begin position="627"/>
        <end position="643"/>
    </location>
</feature>
<keyword evidence="6" id="KW-1185">Reference proteome</keyword>
<feature type="compositionally biased region" description="Low complexity" evidence="4">
    <location>
        <begin position="916"/>
        <end position="937"/>
    </location>
</feature>
<dbReference type="PROSITE" id="PS50088">
    <property type="entry name" value="ANK_REPEAT"/>
    <property type="match status" value="3"/>
</dbReference>
<dbReference type="Gene3D" id="1.25.40.20">
    <property type="entry name" value="Ankyrin repeat-containing domain"/>
    <property type="match status" value="2"/>
</dbReference>
<feature type="region of interest" description="Disordered" evidence="4">
    <location>
        <begin position="379"/>
        <end position="426"/>
    </location>
</feature>
<dbReference type="SUPFAM" id="SSF48403">
    <property type="entry name" value="Ankyrin repeat"/>
    <property type="match status" value="2"/>
</dbReference>
<feature type="compositionally biased region" description="Low complexity" evidence="4">
    <location>
        <begin position="1056"/>
        <end position="1070"/>
    </location>
</feature>
<reference evidence="5 6" key="1">
    <citation type="journal article" date="2019" name="Sci. Rep.">
        <title>Comparative genomics of chytrid fungi reveal insights into the obligate biotrophic and pathogenic lifestyle of Synchytrium endobioticum.</title>
        <authorList>
            <person name="van de Vossenberg B.T.L.H."/>
            <person name="Warris S."/>
            <person name="Nguyen H.D.T."/>
            <person name="van Gent-Pelzer M.P.E."/>
            <person name="Joly D.L."/>
            <person name="van de Geest H.C."/>
            <person name="Bonants P.J.M."/>
            <person name="Smith D.S."/>
            <person name="Levesque C.A."/>
            <person name="van der Lee T.A.J."/>
        </authorList>
    </citation>
    <scope>NUCLEOTIDE SEQUENCE [LARGE SCALE GENOMIC DNA]</scope>
    <source>
        <strain evidence="5 6">CBS 809.83</strain>
    </source>
</reference>
<feature type="repeat" description="ANK" evidence="3">
    <location>
        <begin position="207"/>
        <end position="239"/>
    </location>
</feature>
<dbReference type="InterPro" id="IPR036770">
    <property type="entry name" value="Ankyrin_rpt-contain_sf"/>
</dbReference>
<evidence type="ECO:0000256" key="3">
    <source>
        <dbReference type="PROSITE-ProRule" id="PRU00023"/>
    </source>
</evidence>
<dbReference type="SMART" id="SM00248">
    <property type="entry name" value="ANK"/>
    <property type="match status" value="3"/>
</dbReference>
<name>A0A507EBQ8_9FUNG</name>
<dbReference type="PANTHER" id="PTHR24171:SF8">
    <property type="entry name" value="BRCA1-ASSOCIATED RING DOMAIN PROTEIN 1"/>
    <property type="match status" value="1"/>
</dbReference>
<feature type="region of interest" description="Disordered" evidence="4">
    <location>
        <begin position="50"/>
        <end position="74"/>
    </location>
</feature>
<proteinExistence type="predicted"/>
<evidence type="ECO:0000313" key="5">
    <source>
        <dbReference type="EMBL" id="TPX61509.1"/>
    </source>
</evidence>
<feature type="compositionally biased region" description="Low complexity" evidence="4">
    <location>
        <begin position="1085"/>
        <end position="1106"/>
    </location>
</feature>
<feature type="compositionally biased region" description="Low complexity" evidence="4">
    <location>
        <begin position="949"/>
        <end position="966"/>
    </location>
</feature>
<feature type="compositionally biased region" description="Low complexity" evidence="4">
    <location>
        <begin position="1115"/>
        <end position="1126"/>
    </location>
</feature>
<dbReference type="InterPro" id="IPR002110">
    <property type="entry name" value="Ankyrin_rpt"/>
</dbReference>
<feature type="region of interest" description="Disordered" evidence="4">
    <location>
        <begin position="294"/>
        <end position="326"/>
    </location>
</feature>
<dbReference type="Pfam" id="PF12796">
    <property type="entry name" value="Ank_2"/>
    <property type="match status" value="1"/>
</dbReference>
<dbReference type="PANTHER" id="PTHR24171">
    <property type="entry name" value="ANKYRIN REPEAT DOMAIN-CONTAINING PROTEIN 39-RELATED"/>
    <property type="match status" value="1"/>
</dbReference>
<feature type="compositionally biased region" description="Polar residues" evidence="4">
    <location>
        <begin position="294"/>
        <end position="324"/>
    </location>
</feature>
<feature type="repeat" description="ANK" evidence="3">
    <location>
        <begin position="510"/>
        <end position="530"/>
    </location>
</feature>
<feature type="compositionally biased region" description="Low complexity" evidence="4">
    <location>
        <begin position="399"/>
        <end position="410"/>
    </location>
</feature>
<keyword evidence="2 3" id="KW-0040">ANK repeat</keyword>
<evidence type="ECO:0000256" key="1">
    <source>
        <dbReference type="ARBA" id="ARBA00022737"/>
    </source>
</evidence>
<dbReference type="GO" id="GO:0085020">
    <property type="term" value="P:protein K6-linked ubiquitination"/>
    <property type="evidence" value="ECO:0007669"/>
    <property type="project" value="TreeGrafter"/>
</dbReference>
<feature type="compositionally biased region" description="Polar residues" evidence="4">
    <location>
        <begin position="838"/>
        <end position="848"/>
    </location>
</feature>
<dbReference type="STRING" id="109895.A0A507EBQ8"/>
<feature type="region of interest" description="Disordered" evidence="4">
    <location>
        <begin position="748"/>
        <end position="774"/>
    </location>
</feature>
<feature type="region of interest" description="Disordered" evidence="4">
    <location>
        <begin position="1"/>
        <end position="26"/>
    </location>
</feature>
<feature type="region of interest" description="Disordered" evidence="4">
    <location>
        <begin position="1151"/>
        <end position="1225"/>
    </location>
</feature>